<dbReference type="Gene3D" id="2.60.120.10">
    <property type="entry name" value="Jelly Rolls"/>
    <property type="match status" value="1"/>
</dbReference>
<evidence type="ECO:0000259" key="5">
    <source>
        <dbReference type="PROSITE" id="PS50042"/>
    </source>
</evidence>
<dbReference type="PANTHER" id="PTHR24567:SF26">
    <property type="entry name" value="REGULATORY PROTEIN YEIL"/>
    <property type="match status" value="1"/>
</dbReference>
<reference evidence="7 8" key="1">
    <citation type="journal article" date="2014" name="Environ. Microbiol.">
        <title>The nitrate-ammonifying and nosZ-carrying bacterium Bacillus vireti is a potent source and sink for nitric and nitrous oxide under high nitrate conditions.</title>
        <authorList>
            <person name="Mania D."/>
            <person name="Heylen K."/>
            <person name="van Spanning R.J."/>
            <person name="Frostegard A."/>
        </authorList>
    </citation>
    <scope>NUCLEOTIDE SEQUENCE [LARGE SCALE GENOMIC DNA]</scope>
    <source>
        <strain evidence="7 8">LMG 21834</strain>
    </source>
</reference>
<keyword evidence="3" id="KW-0010">Activator</keyword>
<evidence type="ECO:0000313" key="8">
    <source>
        <dbReference type="Proteomes" id="UP000018877"/>
    </source>
</evidence>
<dbReference type="RefSeq" id="WP_024028820.1">
    <property type="nucleotide sequence ID" value="NZ_ALAN01000072.1"/>
</dbReference>
<keyword evidence="4" id="KW-0804">Transcription</keyword>
<sequence>MITLRQSWTDYLKYGKRLFFKKKSCIFQQGHTGTGFYYIYKGIVKIISNNLEEGKRILDIVGPGVIAGEADHLPYYCSAVCHTDSVVYYFSEQDYHNLIQRHPEVTILFAESLILKEKLLLNNINITSTSTEYQIAQSLLYLMNSLESKEINLTQQELSCYTGLTRITIYKILKIWSSEGIISIKNRKIYIVDPEALKARL</sequence>
<proteinExistence type="predicted"/>
<comment type="caution">
    <text evidence="7">The sequence shown here is derived from an EMBL/GenBank/DDBJ whole genome shotgun (WGS) entry which is preliminary data.</text>
</comment>
<keyword evidence="1" id="KW-0805">Transcription regulation</keyword>
<evidence type="ECO:0000313" key="7">
    <source>
        <dbReference type="EMBL" id="ETI68295.1"/>
    </source>
</evidence>
<dbReference type="EMBL" id="ALAN01000072">
    <property type="protein sequence ID" value="ETI68295.1"/>
    <property type="molecule type" value="Genomic_DNA"/>
</dbReference>
<evidence type="ECO:0000256" key="4">
    <source>
        <dbReference type="ARBA" id="ARBA00023163"/>
    </source>
</evidence>
<dbReference type="CDD" id="cd00038">
    <property type="entry name" value="CAP_ED"/>
    <property type="match status" value="1"/>
</dbReference>
<name>A0AB94IMH8_9BACI</name>
<dbReference type="PROSITE" id="PS51063">
    <property type="entry name" value="HTH_CRP_2"/>
    <property type="match status" value="1"/>
</dbReference>
<organism evidence="7 8">
    <name type="scientific">Neobacillus vireti LMG 21834</name>
    <dbReference type="NCBI Taxonomy" id="1131730"/>
    <lineage>
        <taxon>Bacteria</taxon>
        <taxon>Bacillati</taxon>
        <taxon>Bacillota</taxon>
        <taxon>Bacilli</taxon>
        <taxon>Bacillales</taxon>
        <taxon>Bacillaceae</taxon>
        <taxon>Neobacillus</taxon>
    </lineage>
</organism>
<dbReference type="Pfam" id="PF13545">
    <property type="entry name" value="HTH_Crp_2"/>
    <property type="match status" value="1"/>
</dbReference>
<dbReference type="AlphaFoldDB" id="A0AB94IMH8"/>
<evidence type="ECO:0000259" key="6">
    <source>
        <dbReference type="PROSITE" id="PS51063"/>
    </source>
</evidence>
<dbReference type="PANTHER" id="PTHR24567">
    <property type="entry name" value="CRP FAMILY TRANSCRIPTIONAL REGULATORY PROTEIN"/>
    <property type="match status" value="1"/>
</dbReference>
<dbReference type="InterPro" id="IPR036390">
    <property type="entry name" value="WH_DNA-bd_sf"/>
</dbReference>
<dbReference type="InterPro" id="IPR050397">
    <property type="entry name" value="Env_Response_Regulators"/>
</dbReference>
<dbReference type="SMART" id="SM00419">
    <property type="entry name" value="HTH_CRP"/>
    <property type="match status" value="1"/>
</dbReference>
<dbReference type="GO" id="GO:0003700">
    <property type="term" value="F:DNA-binding transcription factor activity"/>
    <property type="evidence" value="ECO:0007669"/>
    <property type="project" value="TreeGrafter"/>
</dbReference>
<dbReference type="InterPro" id="IPR000595">
    <property type="entry name" value="cNMP-bd_dom"/>
</dbReference>
<feature type="domain" description="HTH crp-type" evidence="6">
    <location>
        <begin position="129"/>
        <end position="195"/>
    </location>
</feature>
<keyword evidence="2" id="KW-0238">DNA-binding</keyword>
<dbReference type="Pfam" id="PF00027">
    <property type="entry name" value="cNMP_binding"/>
    <property type="match status" value="1"/>
</dbReference>
<evidence type="ECO:0000256" key="3">
    <source>
        <dbReference type="ARBA" id="ARBA00023159"/>
    </source>
</evidence>
<dbReference type="Proteomes" id="UP000018877">
    <property type="component" value="Unassembled WGS sequence"/>
</dbReference>
<dbReference type="SUPFAM" id="SSF46785">
    <property type="entry name" value="Winged helix' DNA-binding domain"/>
    <property type="match status" value="1"/>
</dbReference>
<dbReference type="GO" id="GO:0003677">
    <property type="term" value="F:DNA binding"/>
    <property type="evidence" value="ECO:0007669"/>
    <property type="project" value="UniProtKB-KW"/>
</dbReference>
<dbReference type="InterPro" id="IPR018490">
    <property type="entry name" value="cNMP-bd_dom_sf"/>
</dbReference>
<evidence type="ECO:0000256" key="2">
    <source>
        <dbReference type="ARBA" id="ARBA00023125"/>
    </source>
</evidence>
<evidence type="ECO:0000256" key="1">
    <source>
        <dbReference type="ARBA" id="ARBA00023015"/>
    </source>
</evidence>
<dbReference type="InterPro" id="IPR012318">
    <property type="entry name" value="HTH_CRP"/>
</dbReference>
<dbReference type="GO" id="GO:0005829">
    <property type="term" value="C:cytosol"/>
    <property type="evidence" value="ECO:0007669"/>
    <property type="project" value="TreeGrafter"/>
</dbReference>
<dbReference type="SUPFAM" id="SSF51206">
    <property type="entry name" value="cAMP-binding domain-like"/>
    <property type="match status" value="1"/>
</dbReference>
<keyword evidence="8" id="KW-1185">Reference proteome</keyword>
<feature type="domain" description="Cyclic nucleotide-binding" evidence="5">
    <location>
        <begin position="20"/>
        <end position="69"/>
    </location>
</feature>
<protein>
    <submittedName>
        <fullName evidence="7">Transcriptional regulator</fullName>
    </submittedName>
</protein>
<dbReference type="PROSITE" id="PS50042">
    <property type="entry name" value="CNMP_BINDING_3"/>
    <property type="match status" value="1"/>
</dbReference>
<dbReference type="InterPro" id="IPR014710">
    <property type="entry name" value="RmlC-like_jellyroll"/>
</dbReference>
<accession>A0AB94IMH8</accession>
<gene>
    <name evidence="7" type="ORF">BAVI_13184</name>
</gene>